<protein>
    <submittedName>
        <fullName evidence="2">PorT family protein</fullName>
    </submittedName>
</protein>
<sequence length="210" mass="24277">MKLSMIILFVLCGTIQVLTAQKNDEEGRFTATLVAGINISQIDGDEDGSYSKVGFNGGARGGVRLGERMELCTEILFSQKGSYVDYIDKLYHLDYMEVPVLFYYKDWKATDKKNRNYMRVMIGAGFSYSRLLNATIKQYGTRLNDVPGFVDPFLKNDFMFMLDANFFFTRNWGLNFRWSRSFITIVESPLRSNISYAINRSIIIRLLFRF</sequence>
<organism evidence="2 3">
    <name type="scientific">Aureispira anguillae</name>
    <dbReference type="NCBI Taxonomy" id="2864201"/>
    <lineage>
        <taxon>Bacteria</taxon>
        <taxon>Pseudomonadati</taxon>
        <taxon>Bacteroidota</taxon>
        <taxon>Saprospiria</taxon>
        <taxon>Saprospirales</taxon>
        <taxon>Saprospiraceae</taxon>
        <taxon>Aureispira</taxon>
    </lineage>
</organism>
<evidence type="ECO:0000313" key="2">
    <source>
        <dbReference type="EMBL" id="BDS14121.1"/>
    </source>
</evidence>
<accession>A0A916DV90</accession>
<name>A0A916DV90_9BACT</name>
<dbReference type="AlphaFoldDB" id="A0A916DV90"/>
<dbReference type="Proteomes" id="UP001060919">
    <property type="component" value="Chromosome"/>
</dbReference>
<dbReference type="KEGG" id="aup:AsAng_0048930"/>
<keyword evidence="3" id="KW-1185">Reference proteome</keyword>
<evidence type="ECO:0000313" key="3">
    <source>
        <dbReference type="Proteomes" id="UP001060919"/>
    </source>
</evidence>
<gene>
    <name evidence="2" type="ORF">AsAng_0048930</name>
</gene>
<evidence type="ECO:0000259" key="1">
    <source>
        <dbReference type="Pfam" id="PF13568"/>
    </source>
</evidence>
<feature type="domain" description="Outer membrane protein beta-barrel" evidence="1">
    <location>
        <begin position="20"/>
        <end position="185"/>
    </location>
</feature>
<proteinExistence type="predicted"/>
<dbReference type="EMBL" id="AP026867">
    <property type="protein sequence ID" value="BDS14121.1"/>
    <property type="molecule type" value="Genomic_DNA"/>
</dbReference>
<dbReference type="InterPro" id="IPR025665">
    <property type="entry name" value="Beta-barrel_OMP_2"/>
</dbReference>
<dbReference type="Pfam" id="PF13568">
    <property type="entry name" value="OMP_b-brl_2"/>
    <property type="match status" value="1"/>
</dbReference>
<dbReference type="RefSeq" id="WP_264789355.1">
    <property type="nucleotide sequence ID" value="NZ_AP026867.1"/>
</dbReference>
<reference evidence="2" key="1">
    <citation type="submission" date="2022-09" db="EMBL/GenBank/DDBJ databases">
        <title>Aureispira anguillicida sp. nov., isolated from Leptocephalus of Japanese eel Anguilla japonica.</title>
        <authorList>
            <person name="Yuasa K."/>
            <person name="Mekata T."/>
            <person name="Ikunari K."/>
        </authorList>
    </citation>
    <scope>NUCLEOTIDE SEQUENCE</scope>
    <source>
        <strain evidence="2">EL160426</strain>
    </source>
</reference>